<evidence type="ECO:0000256" key="3">
    <source>
        <dbReference type="ARBA" id="ARBA00023002"/>
    </source>
</evidence>
<dbReference type="AlphaFoldDB" id="A0A0C9ME44"/>
<organism evidence="5">
    <name type="scientific">Mucor ambiguus</name>
    <dbReference type="NCBI Taxonomy" id="91626"/>
    <lineage>
        <taxon>Eukaryota</taxon>
        <taxon>Fungi</taxon>
        <taxon>Fungi incertae sedis</taxon>
        <taxon>Mucoromycota</taxon>
        <taxon>Mucoromycotina</taxon>
        <taxon>Mucoromycetes</taxon>
        <taxon>Mucorales</taxon>
        <taxon>Mucorineae</taxon>
        <taxon>Mucoraceae</taxon>
        <taxon>Mucor</taxon>
    </lineage>
</organism>
<dbReference type="CDD" id="cd05325">
    <property type="entry name" value="carb_red_sniffer_like_SDR_c"/>
    <property type="match status" value="1"/>
</dbReference>
<keyword evidence="6" id="KW-1185">Reference proteome</keyword>
<dbReference type="InterPro" id="IPR036291">
    <property type="entry name" value="NAD(P)-bd_dom_sf"/>
</dbReference>
<sequence>MTGKTYVVTGASRGIGLEFVKQIISEGDIVFACARNVSSSKELVDLAAKNKNNVIPIVLDTTKLDTIHSAVLEVAEKAPDGIDILINNAGIGSTLDYNIETVPQEEFTKVINTNLIGTSNVTQQFIPLLRKRGEQELKKIVNISSIIGSITAMDGSRGSGQGPAYGISKTALNMLTRLTANHLRSENFIVFSIHPGWVSTDLGGASAPVTSQESVRGILNKIQQCQPTDSGEFFGFTGASLEW</sequence>
<dbReference type="InterPro" id="IPR051468">
    <property type="entry name" value="Fungal_SecMetab_SDRs"/>
</dbReference>
<gene>
    <name evidence="5" type="ORF">MAM1_0097d05101</name>
</gene>
<dbReference type="GO" id="GO:0005737">
    <property type="term" value="C:cytoplasm"/>
    <property type="evidence" value="ECO:0007669"/>
    <property type="project" value="TreeGrafter"/>
</dbReference>
<evidence type="ECO:0000256" key="1">
    <source>
        <dbReference type="ARBA" id="ARBA00006484"/>
    </source>
</evidence>
<dbReference type="Proteomes" id="UP000053815">
    <property type="component" value="Unassembled WGS sequence"/>
</dbReference>
<accession>A0A0C9ME44</accession>
<keyword evidence="2" id="KW-0521">NADP</keyword>
<keyword evidence="3" id="KW-0560">Oxidoreductase</keyword>
<dbReference type="OrthoDB" id="9876299at2759"/>
<evidence type="ECO:0000256" key="4">
    <source>
        <dbReference type="RuleBase" id="RU000363"/>
    </source>
</evidence>
<dbReference type="InterPro" id="IPR002347">
    <property type="entry name" value="SDR_fam"/>
</dbReference>
<dbReference type="Pfam" id="PF00106">
    <property type="entry name" value="adh_short"/>
    <property type="match status" value="1"/>
</dbReference>
<proteinExistence type="inferred from homology"/>
<reference evidence="5" key="1">
    <citation type="submission" date="2014-09" db="EMBL/GenBank/DDBJ databases">
        <title>Draft genome sequence of an oleaginous Mucoromycotina fungus Mucor ambiguus NBRC6742.</title>
        <authorList>
            <person name="Takeda I."/>
            <person name="Yamane N."/>
            <person name="Morita T."/>
            <person name="Tamano K."/>
            <person name="Machida M."/>
            <person name="Baker S."/>
            <person name="Koike H."/>
        </authorList>
    </citation>
    <scope>NUCLEOTIDE SEQUENCE</scope>
    <source>
        <strain evidence="5">NBRC 6742</strain>
    </source>
</reference>
<dbReference type="EMBL" id="DF836386">
    <property type="protein sequence ID" value="GAN05629.1"/>
    <property type="molecule type" value="Genomic_DNA"/>
</dbReference>
<name>A0A0C9ME44_9FUNG</name>
<dbReference type="PANTHER" id="PTHR43544:SF7">
    <property type="entry name" value="NADB-LER2"/>
    <property type="match status" value="1"/>
</dbReference>
<evidence type="ECO:0000313" key="5">
    <source>
        <dbReference type="EMBL" id="GAN05629.1"/>
    </source>
</evidence>
<dbReference type="Gene3D" id="3.40.50.720">
    <property type="entry name" value="NAD(P)-binding Rossmann-like Domain"/>
    <property type="match status" value="1"/>
</dbReference>
<comment type="similarity">
    <text evidence="1 4">Belongs to the short-chain dehydrogenases/reductases (SDR) family.</text>
</comment>
<protein>
    <submittedName>
        <fullName evidence="5">Uncharacterized oxidoreductase C663.09c-like</fullName>
    </submittedName>
</protein>
<dbReference type="InterPro" id="IPR020904">
    <property type="entry name" value="Sc_DH/Rdtase_CS"/>
</dbReference>
<dbReference type="SUPFAM" id="SSF51735">
    <property type="entry name" value="NAD(P)-binding Rossmann-fold domains"/>
    <property type="match status" value="1"/>
</dbReference>
<dbReference type="PROSITE" id="PS00061">
    <property type="entry name" value="ADH_SHORT"/>
    <property type="match status" value="1"/>
</dbReference>
<dbReference type="STRING" id="91626.A0A0C9ME44"/>
<dbReference type="PRINTS" id="PR00080">
    <property type="entry name" value="SDRFAMILY"/>
</dbReference>
<dbReference type="GO" id="GO:0016491">
    <property type="term" value="F:oxidoreductase activity"/>
    <property type="evidence" value="ECO:0007669"/>
    <property type="project" value="UniProtKB-KW"/>
</dbReference>
<evidence type="ECO:0000313" key="6">
    <source>
        <dbReference type="Proteomes" id="UP000053815"/>
    </source>
</evidence>
<evidence type="ECO:0000256" key="2">
    <source>
        <dbReference type="ARBA" id="ARBA00022857"/>
    </source>
</evidence>
<dbReference type="PANTHER" id="PTHR43544">
    <property type="entry name" value="SHORT-CHAIN DEHYDROGENASE/REDUCTASE"/>
    <property type="match status" value="1"/>
</dbReference>
<dbReference type="PRINTS" id="PR00081">
    <property type="entry name" value="GDHRDH"/>
</dbReference>